<evidence type="ECO:0000313" key="1">
    <source>
        <dbReference type="EMBL" id="KAH7854402.1"/>
    </source>
</evidence>
<accession>A0ACB7YLX8</accession>
<dbReference type="Proteomes" id="UP000828048">
    <property type="component" value="Chromosome 11"/>
</dbReference>
<organism evidence="1 2">
    <name type="scientific">Vaccinium darrowii</name>
    <dbReference type="NCBI Taxonomy" id="229202"/>
    <lineage>
        <taxon>Eukaryota</taxon>
        <taxon>Viridiplantae</taxon>
        <taxon>Streptophyta</taxon>
        <taxon>Embryophyta</taxon>
        <taxon>Tracheophyta</taxon>
        <taxon>Spermatophyta</taxon>
        <taxon>Magnoliopsida</taxon>
        <taxon>eudicotyledons</taxon>
        <taxon>Gunneridae</taxon>
        <taxon>Pentapetalae</taxon>
        <taxon>asterids</taxon>
        <taxon>Ericales</taxon>
        <taxon>Ericaceae</taxon>
        <taxon>Vaccinioideae</taxon>
        <taxon>Vaccinieae</taxon>
        <taxon>Vaccinium</taxon>
    </lineage>
</organism>
<evidence type="ECO:0000313" key="2">
    <source>
        <dbReference type="Proteomes" id="UP000828048"/>
    </source>
</evidence>
<keyword evidence="2" id="KW-1185">Reference proteome</keyword>
<name>A0ACB7YLX8_9ERIC</name>
<proteinExistence type="predicted"/>
<sequence>MMDAYSGYHQIAMAVEDQEKTAFISPRGTYCYMVMPFGLKNAGATYQRMVTKMFAKQLGDTMEAYIDDMVVKSKHASDHLEHLGEIFAVMKKHKLRLNAEKCAFGVGSGKFLGYMVTRRGIEADPKQITAIRNLRSPSAIKEVQRLTGMAATLNRFISRSSDLCRPFFESLKTSKRSFQWTEECDRALGQLKDYLSKAPFLVMPKPEEDLYLYLSVSGHAVSSVLVRKEGANFQPIYYSSKTLIPSETRYLPLEKLVLALITAKTKLLPYFQAHTIIVITEYPLKTVLRKADLSTRISKWSLELGNFDIRCRDSANIQRLAADREPNQGPIQLKRPKDGEVLRQGLGAN</sequence>
<dbReference type="EMBL" id="CM037161">
    <property type="protein sequence ID" value="KAH7854402.1"/>
    <property type="molecule type" value="Genomic_DNA"/>
</dbReference>
<gene>
    <name evidence="1" type="ORF">Vadar_013385</name>
</gene>
<protein>
    <submittedName>
        <fullName evidence="1">Uncharacterized protein</fullName>
    </submittedName>
</protein>
<reference evidence="1 2" key="1">
    <citation type="journal article" date="2021" name="Hortic Res">
        <title>High-quality reference genome and annotation aids understanding of berry development for evergreen blueberry (Vaccinium darrowii).</title>
        <authorList>
            <person name="Yu J."/>
            <person name="Hulse-Kemp A.M."/>
            <person name="Babiker E."/>
            <person name="Staton M."/>
        </authorList>
    </citation>
    <scope>NUCLEOTIDE SEQUENCE [LARGE SCALE GENOMIC DNA]</scope>
    <source>
        <strain evidence="2">cv. NJ 8807/NJ 8810</strain>
        <tissue evidence="1">Young leaf</tissue>
    </source>
</reference>
<comment type="caution">
    <text evidence="1">The sequence shown here is derived from an EMBL/GenBank/DDBJ whole genome shotgun (WGS) entry which is preliminary data.</text>
</comment>